<feature type="transmembrane region" description="Helical" evidence="1">
    <location>
        <begin position="73"/>
        <end position="94"/>
    </location>
</feature>
<dbReference type="SUPFAM" id="SSF81321">
    <property type="entry name" value="Family A G protein-coupled receptor-like"/>
    <property type="match status" value="1"/>
</dbReference>
<comment type="caution">
    <text evidence="2">The sequence shown here is derived from an EMBL/GenBank/DDBJ whole genome shotgun (WGS) entry which is preliminary data.</text>
</comment>
<dbReference type="OrthoDB" id="5812563at2759"/>
<evidence type="ECO:0000313" key="3">
    <source>
        <dbReference type="Proteomes" id="UP000252519"/>
    </source>
</evidence>
<evidence type="ECO:0008006" key="4">
    <source>
        <dbReference type="Google" id="ProtNLM"/>
    </source>
</evidence>
<dbReference type="PANTHER" id="PTHR22943">
    <property type="entry name" value="7-TRANSMEMBRANE DOMAIN RECEPTOR C.ELEGANS"/>
    <property type="match status" value="1"/>
</dbReference>
<dbReference type="Pfam" id="PF10326">
    <property type="entry name" value="7TM_GPCR_Str"/>
    <property type="match status" value="1"/>
</dbReference>
<dbReference type="InterPro" id="IPR019428">
    <property type="entry name" value="7TM_GPCR_serpentine_rcpt_Str"/>
</dbReference>
<dbReference type="EMBL" id="JOJR01000054">
    <property type="protein sequence ID" value="RCN47973.1"/>
    <property type="molecule type" value="Genomic_DNA"/>
</dbReference>
<sequence>MIAIFVTIVYCVRQILNTLKRAAISSNAMKLHSRMFNLLILQLLNPVAFLYLPCMTSNILVATGAMNVDYICTLVSSSYAVFPLVNPVIILHYVKDYRMYLLRLFRLDKTLRHKVTTRTT</sequence>
<keyword evidence="1" id="KW-1133">Transmembrane helix</keyword>
<dbReference type="AlphaFoldDB" id="A0A368GUD1"/>
<evidence type="ECO:0000313" key="2">
    <source>
        <dbReference type="EMBL" id="RCN47973.1"/>
    </source>
</evidence>
<protein>
    <recommendedName>
        <fullName evidence="4">G-protein coupled receptors family 1 profile domain-containing protein</fullName>
    </recommendedName>
</protein>
<organism evidence="2 3">
    <name type="scientific">Ancylostoma caninum</name>
    <name type="common">Dog hookworm</name>
    <dbReference type="NCBI Taxonomy" id="29170"/>
    <lineage>
        <taxon>Eukaryota</taxon>
        <taxon>Metazoa</taxon>
        <taxon>Ecdysozoa</taxon>
        <taxon>Nematoda</taxon>
        <taxon>Chromadorea</taxon>
        <taxon>Rhabditida</taxon>
        <taxon>Rhabditina</taxon>
        <taxon>Rhabditomorpha</taxon>
        <taxon>Strongyloidea</taxon>
        <taxon>Ancylostomatidae</taxon>
        <taxon>Ancylostomatinae</taxon>
        <taxon>Ancylostoma</taxon>
    </lineage>
</organism>
<keyword evidence="3" id="KW-1185">Reference proteome</keyword>
<keyword evidence="1" id="KW-0812">Transmembrane</keyword>
<accession>A0A368GUD1</accession>
<proteinExistence type="predicted"/>
<dbReference type="PANTHER" id="PTHR22943:SF248">
    <property type="entry name" value="SEVEN TM RECEPTOR"/>
    <property type="match status" value="1"/>
</dbReference>
<feature type="transmembrane region" description="Helical" evidence="1">
    <location>
        <begin position="35"/>
        <end position="53"/>
    </location>
</feature>
<reference evidence="2 3" key="1">
    <citation type="submission" date="2014-10" db="EMBL/GenBank/DDBJ databases">
        <title>Draft genome of the hookworm Ancylostoma caninum.</title>
        <authorList>
            <person name="Mitreva M."/>
        </authorList>
    </citation>
    <scope>NUCLEOTIDE SEQUENCE [LARGE SCALE GENOMIC DNA]</scope>
    <source>
        <strain evidence="2 3">Baltimore</strain>
    </source>
</reference>
<keyword evidence="1" id="KW-0472">Membrane</keyword>
<name>A0A368GUD1_ANCCA</name>
<evidence type="ECO:0000256" key="1">
    <source>
        <dbReference type="SAM" id="Phobius"/>
    </source>
</evidence>
<gene>
    <name evidence="2" type="ORF">ANCCAN_06025</name>
</gene>
<dbReference type="Proteomes" id="UP000252519">
    <property type="component" value="Unassembled WGS sequence"/>
</dbReference>